<dbReference type="EMBL" id="MLJW01003807">
    <property type="protein sequence ID" value="OIQ71264.1"/>
    <property type="molecule type" value="Genomic_DNA"/>
</dbReference>
<dbReference type="InterPro" id="IPR024046">
    <property type="entry name" value="Flagellar_assmbl_FliW_dom_sf"/>
</dbReference>
<evidence type="ECO:0000256" key="1">
    <source>
        <dbReference type="ARBA" id="ARBA00022490"/>
    </source>
</evidence>
<evidence type="ECO:0000256" key="3">
    <source>
        <dbReference type="ARBA" id="ARBA00022845"/>
    </source>
</evidence>
<proteinExistence type="inferred from homology"/>
<comment type="caution">
    <text evidence="4">The sequence shown here is derived from an EMBL/GenBank/DDBJ whole genome shotgun (WGS) entry which is preliminary data.</text>
</comment>
<evidence type="ECO:0000313" key="4">
    <source>
        <dbReference type="EMBL" id="OIQ71264.1"/>
    </source>
</evidence>
<protein>
    <submittedName>
        <fullName evidence="4">Flagellar assembly factor FliW</fullName>
    </submittedName>
</protein>
<gene>
    <name evidence="4" type="primary">fliW_5</name>
    <name evidence="4" type="ORF">GALL_471220</name>
</gene>
<dbReference type="PANTHER" id="PTHR39190:SF1">
    <property type="entry name" value="FLAGELLAR ASSEMBLY FACTOR FLIW"/>
    <property type="match status" value="1"/>
</dbReference>
<keyword evidence="4" id="KW-0282">Flagellum</keyword>
<dbReference type="HAMAP" id="MF_01185">
    <property type="entry name" value="FliW"/>
    <property type="match status" value="1"/>
</dbReference>
<keyword evidence="1" id="KW-0963">Cytoplasm</keyword>
<dbReference type="GO" id="GO:0006417">
    <property type="term" value="P:regulation of translation"/>
    <property type="evidence" value="ECO:0007669"/>
    <property type="project" value="UniProtKB-KW"/>
</dbReference>
<evidence type="ECO:0000256" key="2">
    <source>
        <dbReference type="ARBA" id="ARBA00022795"/>
    </source>
</evidence>
<name>A0A1J5PKD2_9ZZZZ</name>
<sequence>MTTPTSDEGILLSFPRGLLGFPHLTAYRLFEPADGYPLKFLQAVDQPSVSFVCMDPVGLKPDYAVPLADADAETLAIEAPSEALVLTLVVIPADPRRMTTNLAGPLVINTRTRVGLQVALPGDRFPLKFPVFPQA</sequence>
<dbReference type="Pfam" id="PF02623">
    <property type="entry name" value="FliW"/>
    <property type="match status" value="1"/>
</dbReference>
<keyword evidence="3" id="KW-0810">Translation regulation</keyword>
<dbReference type="InterPro" id="IPR003775">
    <property type="entry name" value="Flagellar_assembly_factor_FliW"/>
</dbReference>
<keyword evidence="4" id="KW-0969">Cilium</keyword>
<organism evidence="4">
    <name type="scientific">mine drainage metagenome</name>
    <dbReference type="NCBI Taxonomy" id="410659"/>
    <lineage>
        <taxon>unclassified sequences</taxon>
        <taxon>metagenomes</taxon>
        <taxon>ecological metagenomes</taxon>
    </lineage>
</organism>
<keyword evidence="4" id="KW-0966">Cell projection</keyword>
<dbReference type="Gene3D" id="2.30.290.10">
    <property type="entry name" value="BH3618-like"/>
    <property type="match status" value="1"/>
</dbReference>
<dbReference type="PANTHER" id="PTHR39190">
    <property type="entry name" value="FLAGELLAR ASSEMBLY FACTOR FLIW"/>
    <property type="match status" value="1"/>
</dbReference>
<keyword evidence="2" id="KW-1005">Bacterial flagellum biogenesis</keyword>
<accession>A0A1J5PKD2</accession>
<dbReference type="GO" id="GO:0044780">
    <property type="term" value="P:bacterial-type flagellum assembly"/>
    <property type="evidence" value="ECO:0007669"/>
    <property type="project" value="InterPro"/>
</dbReference>
<dbReference type="AlphaFoldDB" id="A0A1J5PKD2"/>
<reference evidence="4" key="1">
    <citation type="submission" date="2016-10" db="EMBL/GenBank/DDBJ databases">
        <title>Sequence of Gallionella enrichment culture.</title>
        <authorList>
            <person name="Poehlein A."/>
            <person name="Muehling M."/>
            <person name="Daniel R."/>
        </authorList>
    </citation>
    <scope>NUCLEOTIDE SEQUENCE</scope>
</reference>
<dbReference type="SUPFAM" id="SSF141457">
    <property type="entry name" value="BH3618-like"/>
    <property type="match status" value="1"/>
</dbReference>